<evidence type="ECO:0000256" key="2">
    <source>
        <dbReference type="SAM" id="Phobius"/>
    </source>
</evidence>
<dbReference type="OrthoDB" id="5414285at2759"/>
<feature type="compositionally biased region" description="Polar residues" evidence="1">
    <location>
        <begin position="52"/>
        <end position="62"/>
    </location>
</feature>
<sequence length="154" mass="16524">MLIRRDTHHGLGGGWIFLIVIILLAILAFAAWTLYGRLRARRLGLPPPPLNPFSNRSNTRSTAPAYPAPAPGGLRGWLNDKLHAFKNRRYAEGAYEEPYSSSSGGGGGGGGIGGSTRGRGRGRGALDPDEAWDARVDNEAYYEEQELGLHAPAA</sequence>
<proteinExistence type="predicted"/>
<feature type="region of interest" description="Disordered" evidence="1">
    <location>
        <begin position="46"/>
        <end position="74"/>
    </location>
</feature>
<protein>
    <submittedName>
        <fullName evidence="3">Uncharacterized protein</fullName>
    </submittedName>
</protein>
<feature type="region of interest" description="Disordered" evidence="1">
    <location>
        <begin position="95"/>
        <end position="131"/>
    </location>
</feature>
<dbReference type="Proteomes" id="UP000250140">
    <property type="component" value="Unassembled WGS sequence"/>
</dbReference>
<dbReference type="AlphaFoldDB" id="A0A8E2ESN0"/>
<keyword evidence="4" id="KW-1185">Reference proteome</keyword>
<evidence type="ECO:0000313" key="4">
    <source>
        <dbReference type="Proteomes" id="UP000250140"/>
    </source>
</evidence>
<name>A0A8E2ESN0_9PEZI</name>
<dbReference type="EMBL" id="KV750599">
    <property type="protein sequence ID" value="OCL04101.1"/>
    <property type="molecule type" value="Genomic_DNA"/>
</dbReference>
<keyword evidence="2" id="KW-1133">Transmembrane helix</keyword>
<keyword evidence="2" id="KW-0472">Membrane</keyword>
<organism evidence="3 4">
    <name type="scientific">Glonium stellatum</name>
    <dbReference type="NCBI Taxonomy" id="574774"/>
    <lineage>
        <taxon>Eukaryota</taxon>
        <taxon>Fungi</taxon>
        <taxon>Dikarya</taxon>
        <taxon>Ascomycota</taxon>
        <taxon>Pezizomycotina</taxon>
        <taxon>Dothideomycetes</taxon>
        <taxon>Pleosporomycetidae</taxon>
        <taxon>Gloniales</taxon>
        <taxon>Gloniaceae</taxon>
        <taxon>Glonium</taxon>
    </lineage>
</organism>
<evidence type="ECO:0000313" key="3">
    <source>
        <dbReference type="EMBL" id="OCL04101.1"/>
    </source>
</evidence>
<reference evidence="3 4" key="1">
    <citation type="journal article" date="2016" name="Nat. Commun.">
        <title>Ectomycorrhizal ecology is imprinted in the genome of the dominant symbiotic fungus Cenococcum geophilum.</title>
        <authorList>
            <consortium name="DOE Joint Genome Institute"/>
            <person name="Peter M."/>
            <person name="Kohler A."/>
            <person name="Ohm R.A."/>
            <person name="Kuo A."/>
            <person name="Krutzmann J."/>
            <person name="Morin E."/>
            <person name="Arend M."/>
            <person name="Barry K.W."/>
            <person name="Binder M."/>
            <person name="Choi C."/>
            <person name="Clum A."/>
            <person name="Copeland A."/>
            <person name="Grisel N."/>
            <person name="Haridas S."/>
            <person name="Kipfer T."/>
            <person name="LaButti K."/>
            <person name="Lindquist E."/>
            <person name="Lipzen A."/>
            <person name="Maire R."/>
            <person name="Meier B."/>
            <person name="Mihaltcheva S."/>
            <person name="Molinier V."/>
            <person name="Murat C."/>
            <person name="Poggeler S."/>
            <person name="Quandt C.A."/>
            <person name="Sperisen C."/>
            <person name="Tritt A."/>
            <person name="Tisserant E."/>
            <person name="Crous P.W."/>
            <person name="Henrissat B."/>
            <person name="Nehls U."/>
            <person name="Egli S."/>
            <person name="Spatafora J.W."/>
            <person name="Grigoriev I.V."/>
            <person name="Martin F.M."/>
        </authorList>
    </citation>
    <scope>NUCLEOTIDE SEQUENCE [LARGE SCALE GENOMIC DNA]</scope>
    <source>
        <strain evidence="3 4">CBS 207.34</strain>
    </source>
</reference>
<feature type="compositionally biased region" description="Gly residues" evidence="1">
    <location>
        <begin position="103"/>
        <end position="117"/>
    </location>
</feature>
<evidence type="ECO:0000256" key="1">
    <source>
        <dbReference type="SAM" id="MobiDB-lite"/>
    </source>
</evidence>
<accession>A0A8E2ESN0</accession>
<keyword evidence="2" id="KW-0812">Transmembrane</keyword>
<feature type="transmembrane region" description="Helical" evidence="2">
    <location>
        <begin position="12"/>
        <end position="35"/>
    </location>
</feature>
<feature type="non-terminal residue" evidence="3">
    <location>
        <position position="154"/>
    </location>
</feature>
<gene>
    <name evidence="3" type="ORF">AOQ84DRAFT_126992</name>
</gene>